<protein>
    <submittedName>
        <fullName evidence="1">Uncharacterized protein</fullName>
    </submittedName>
</protein>
<reference evidence="1" key="1">
    <citation type="journal article" date="2019" name="bioRxiv">
        <title>The Genome of the Zebra Mussel, Dreissena polymorpha: A Resource for Invasive Species Research.</title>
        <authorList>
            <person name="McCartney M.A."/>
            <person name="Auch B."/>
            <person name="Kono T."/>
            <person name="Mallez S."/>
            <person name="Zhang Y."/>
            <person name="Obille A."/>
            <person name="Becker A."/>
            <person name="Abrahante J.E."/>
            <person name="Garbe J."/>
            <person name="Badalamenti J.P."/>
            <person name="Herman A."/>
            <person name="Mangelson H."/>
            <person name="Liachko I."/>
            <person name="Sullivan S."/>
            <person name="Sone E.D."/>
            <person name="Koren S."/>
            <person name="Silverstein K.A.T."/>
            <person name="Beckman K.B."/>
            <person name="Gohl D.M."/>
        </authorList>
    </citation>
    <scope>NUCLEOTIDE SEQUENCE</scope>
    <source>
        <strain evidence="1">Duluth1</strain>
        <tissue evidence="1">Whole animal</tissue>
    </source>
</reference>
<dbReference type="Proteomes" id="UP000828390">
    <property type="component" value="Unassembled WGS sequence"/>
</dbReference>
<gene>
    <name evidence="1" type="ORF">DPMN_132479</name>
</gene>
<proteinExistence type="predicted"/>
<comment type="caution">
    <text evidence="1">The sequence shown here is derived from an EMBL/GenBank/DDBJ whole genome shotgun (WGS) entry which is preliminary data.</text>
</comment>
<name>A0A9D4FYE5_DREPO</name>
<dbReference type="AlphaFoldDB" id="A0A9D4FYE5"/>
<reference evidence="1" key="2">
    <citation type="submission" date="2020-11" db="EMBL/GenBank/DDBJ databases">
        <authorList>
            <person name="McCartney M.A."/>
            <person name="Auch B."/>
            <person name="Kono T."/>
            <person name="Mallez S."/>
            <person name="Becker A."/>
            <person name="Gohl D.M."/>
            <person name="Silverstein K.A.T."/>
            <person name="Koren S."/>
            <person name="Bechman K.B."/>
            <person name="Herman A."/>
            <person name="Abrahante J.E."/>
            <person name="Garbe J."/>
        </authorList>
    </citation>
    <scope>NUCLEOTIDE SEQUENCE</scope>
    <source>
        <strain evidence="1">Duluth1</strain>
        <tissue evidence="1">Whole animal</tissue>
    </source>
</reference>
<accession>A0A9D4FYE5</accession>
<dbReference type="EMBL" id="JAIWYP010000006">
    <property type="protein sequence ID" value="KAH3804197.1"/>
    <property type="molecule type" value="Genomic_DNA"/>
</dbReference>
<sequence length="85" mass="9598">MDYMPDGRLLTVYANKQCIVMNEQLKKVGKKYLLRAIPLDVVCMSDNEIAVALDNQTVCILALEKAGVIRAKRTFKTNPTEKQLI</sequence>
<evidence type="ECO:0000313" key="2">
    <source>
        <dbReference type="Proteomes" id="UP000828390"/>
    </source>
</evidence>
<organism evidence="1 2">
    <name type="scientific">Dreissena polymorpha</name>
    <name type="common">Zebra mussel</name>
    <name type="synonym">Mytilus polymorpha</name>
    <dbReference type="NCBI Taxonomy" id="45954"/>
    <lineage>
        <taxon>Eukaryota</taxon>
        <taxon>Metazoa</taxon>
        <taxon>Spiralia</taxon>
        <taxon>Lophotrochozoa</taxon>
        <taxon>Mollusca</taxon>
        <taxon>Bivalvia</taxon>
        <taxon>Autobranchia</taxon>
        <taxon>Heteroconchia</taxon>
        <taxon>Euheterodonta</taxon>
        <taxon>Imparidentia</taxon>
        <taxon>Neoheterodontei</taxon>
        <taxon>Myida</taxon>
        <taxon>Dreissenoidea</taxon>
        <taxon>Dreissenidae</taxon>
        <taxon>Dreissena</taxon>
    </lineage>
</organism>
<evidence type="ECO:0000313" key="1">
    <source>
        <dbReference type="EMBL" id="KAH3804197.1"/>
    </source>
</evidence>
<keyword evidence="2" id="KW-1185">Reference proteome</keyword>